<comment type="caution">
    <text evidence="3">The sequence shown here is derived from an EMBL/GenBank/DDBJ whole genome shotgun (WGS) entry which is preliminary data.</text>
</comment>
<evidence type="ECO:0000313" key="2">
    <source>
        <dbReference type="EMBL" id="MBB1260297.1"/>
    </source>
</evidence>
<evidence type="ECO:0000256" key="1">
    <source>
        <dbReference type="SAM" id="MobiDB-lite"/>
    </source>
</evidence>
<organism evidence="3 4">
    <name type="scientific">Streptomyces alkaliterrae</name>
    <dbReference type="NCBI Taxonomy" id="2213162"/>
    <lineage>
        <taxon>Bacteria</taxon>
        <taxon>Bacillati</taxon>
        <taxon>Actinomycetota</taxon>
        <taxon>Actinomycetes</taxon>
        <taxon>Kitasatosporales</taxon>
        <taxon>Streptomycetaceae</taxon>
        <taxon>Streptomyces</taxon>
    </lineage>
</organism>
<dbReference type="AlphaFoldDB" id="A0A5P0YNV7"/>
<evidence type="ECO:0000313" key="4">
    <source>
        <dbReference type="Proteomes" id="UP000320857"/>
    </source>
</evidence>
<reference evidence="5" key="2">
    <citation type="submission" date="2020-05" db="EMBL/GenBank/DDBJ databases">
        <title>Classification of alakaliphilic streptomycetes isolated from an alkaline soil next to Lonar Crater, India and a proposal for the recognition of Streptomyces alkaliterrae sp. nov.</title>
        <authorList>
            <person name="Golinska P."/>
        </authorList>
    </citation>
    <scope>NUCLEOTIDE SEQUENCE [LARGE SCALE GENOMIC DNA]</scope>
    <source>
        <strain evidence="5">OF8</strain>
    </source>
</reference>
<evidence type="ECO:0000313" key="3">
    <source>
        <dbReference type="EMBL" id="MQS01996.1"/>
    </source>
</evidence>
<dbReference type="EMBL" id="JABJXA010000090">
    <property type="protein sequence ID" value="MBB1260297.1"/>
    <property type="molecule type" value="Genomic_DNA"/>
</dbReference>
<dbReference type="Proteomes" id="UP000517765">
    <property type="component" value="Unassembled WGS sequence"/>
</dbReference>
<feature type="region of interest" description="Disordered" evidence="1">
    <location>
        <begin position="82"/>
        <end position="106"/>
    </location>
</feature>
<dbReference type="RefSeq" id="WP_143647461.1">
    <property type="nucleotide sequence ID" value="NZ_JABJXA010000090.1"/>
</dbReference>
<dbReference type="Proteomes" id="UP000320857">
    <property type="component" value="Unassembled WGS sequence"/>
</dbReference>
<dbReference type="EMBL" id="VJYK02000066">
    <property type="protein sequence ID" value="MQS01996.1"/>
    <property type="molecule type" value="Genomic_DNA"/>
</dbReference>
<gene>
    <name evidence="3" type="ORF">FNX44_008945</name>
    <name evidence="2" type="ORF">H3147_15855</name>
</gene>
<reference evidence="2" key="3">
    <citation type="journal article" name="Syst. Appl. Microbiol.">
        <title>Streptomyces alkaliterrae sp. nov., isolated from an alkaline soil, and emended descriptions of Streptomyces alkaliphilus, Streptomyces calidiresistens and Streptomyces durbertensis.</title>
        <authorList>
            <person name="Swiecimska M."/>
            <person name="Golinska P."/>
            <person name="Nouioui I."/>
            <person name="Wypij M."/>
            <person name="Rai M."/>
            <person name="Sangal V."/>
            <person name="Goodfellow M."/>
        </authorList>
    </citation>
    <scope>NUCLEOTIDE SEQUENCE</scope>
    <source>
        <strain evidence="2">OF8</strain>
    </source>
</reference>
<protein>
    <submittedName>
        <fullName evidence="3">Uncharacterized protein</fullName>
    </submittedName>
</protein>
<reference evidence="3 4" key="1">
    <citation type="submission" date="2019-10" db="EMBL/GenBank/DDBJ databases">
        <title>Streptomyces sp. nov., a novel actinobacterium isolated from alkaline environment.</title>
        <authorList>
            <person name="Golinska P."/>
        </authorList>
    </citation>
    <scope>NUCLEOTIDE SEQUENCE [LARGE SCALE GENOMIC DNA]</scope>
    <source>
        <strain evidence="3 4">OF1</strain>
    </source>
</reference>
<proteinExistence type="predicted"/>
<name>A0A5P0YNV7_9ACTN</name>
<keyword evidence="4" id="KW-1185">Reference proteome</keyword>
<evidence type="ECO:0000313" key="5">
    <source>
        <dbReference type="Proteomes" id="UP000517765"/>
    </source>
</evidence>
<accession>A0A5P0YNV7</accession>
<sequence length="106" mass="11305">MTDDHVHAIQSLAHELARAGDAGAAARNALSSTVDLAKNGEPDTATDDLCHVIAWFRIELTTAQRAELSRLARALGVDDLVDEAGRPTPTWPHRDEPTPGLDTGSI</sequence>